<gene>
    <name evidence="1" type="ORF">H5410_025598</name>
</gene>
<accession>A0A9J5YUN6</accession>
<dbReference type="EMBL" id="JACXVP010000005">
    <property type="protein sequence ID" value="KAG5604106.1"/>
    <property type="molecule type" value="Genomic_DNA"/>
</dbReference>
<comment type="caution">
    <text evidence="1">The sequence shown here is derived from an EMBL/GenBank/DDBJ whole genome shotgun (WGS) entry which is preliminary data.</text>
</comment>
<reference evidence="1 2" key="1">
    <citation type="submission" date="2020-09" db="EMBL/GenBank/DDBJ databases">
        <title>De no assembly of potato wild relative species, Solanum commersonii.</title>
        <authorList>
            <person name="Cho K."/>
        </authorList>
    </citation>
    <scope>NUCLEOTIDE SEQUENCE [LARGE SCALE GENOMIC DNA]</scope>
    <source>
        <strain evidence="1">LZ3.2</strain>
        <tissue evidence="1">Leaf</tissue>
    </source>
</reference>
<evidence type="ECO:0000313" key="2">
    <source>
        <dbReference type="Proteomes" id="UP000824120"/>
    </source>
</evidence>
<name>A0A9J5YUN6_SOLCO</name>
<organism evidence="1 2">
    <name type="scientific">Solanum commersonii</name>
    <name type="common">Commerson's wild potato</name>
    <name type="synonym">Commerson's nightshade</name>
    <dbReference type="NCBI Taxonomy" id="4109"/>
    <lineage>
        <taxon>Eukaryota</taxon>
        <taxon>Viridiplantae</taxon>
        <taxon>Streptophyta</taxon>
        <taxon>Embryophyta</taxon>
        <taxon>Tracheophyta</taxon>
        <taxon>Spermatophyta</taxon>
        <taxon>Magnoliopsida</taxon>
        <taxon>eudicotyledons</taxon>
        <taxon>Gunneridae</taxon>
        <taxon>Pentapetalae</taxon>
        <taxon>asterids</taxon>
        <taxon>lamiids</taxon>
        <taxon>Solanales</taxon>
        <taxon>Solanaceae</taxon>
        <taxon>Solanoideae</taxon>
        <taxon>Solaneae</taxon>
        <taxon>Solanum</taxon>
    </lineage>
</organism>
<proteinExistence type="predicted"/>
<dbReference type="Proteomes" id="UP000824120">
    <property type="component" value="Chromosome 5"/>
</dbReference>
<sequence>MFVASTPDAVEFRKNIRAYNSIFAFTSFGVNLDKELASKKRVKADGIGNKKRQRLPHERSAHSPIITNDIPTFISVMQY</sequence>
<protein>
    <submittedName>
        <fullName evidence="1">Uncharacterized protein</fullName>
    </submittedName>
</protein>
<evidence type="ECO:0000313" key="1">
    <source>
        <dbReference type="EMBL" id="KAG5604106.1"/>
    </source>
</evidence>
<dbReference type="AlphaFoldDB" id="A0A9J5YUN6"/>
<keyword evidence="2" id="KW-1185">Reference proteome</keyword>
<dbReference type="OrthoDB" id="1930928at2759"/>